<dbReference type="OrthoDB" id="27155at10239"/>
<protein>
    <submittedName>
        <fullName evidence="1">Uncharacterized protein</fullName>
    </submittedName>
</protein>
<evidence type="ECO:0000313" key="1">
    <source>
        <dbReference type="EMBL" id="ALG96761.1"/>
    </source>
</evidence>
<accession>A0A0N9NI26</accession>
<dbReference type="KEGG" id="vg:26637851"/>
<proteinExistence type="predicted"/>
<name>A0A0N9NI26_9VIRU</name>
<dbReference type="Proteomes" id="UP000202536">
    <property type="component" value="Segment"/>
</dbReference>
<dbReference type="RefSeq" id="YP_009211283.1">
    <property type="nucleotide sequence ID" value="NC_028938.1"/>
</dbReference>
<reference evidence="1 2" key="1">
    <citation type="journal article" date="2015" name="Environ. Microbiol.">
        <title>Novel viral genomes identified from six metagenomes reveal wide distribution of archaeal viruses and high viral diversity in terrestrial hot springs.</title>
        <authorList>
            <person name="Gudbergsdottir S.R."/>
            <person name="Menzel P."/>
            <person name="Krogh A."/>
            <person name="Young M."/>
            <person name="Peng X."/>
        </authorList>
    </citation>
    <scope>NUCLEOTIDE SEQUENCE [LARGE SCALE GENOMIC DNA]</scope>
    <source>
        <strain evidence="1 2">ABV2</strain>
    </source>
</reference>
<sequence>MICRDGFLINEETGEVEDICFDNTEMSQDKELEHYSITPPVPYVPEKYTQKMKEYNKWLRGKEAFIQLKMKAVKKVEYIKMLCQDEKT</sequence>
<keyword evidence="2" id="KW-1185">Reference proteome</keyword>
<dbReference type="GeneID" id="26637851"/>
<dbReference type="EMBL" id="KP282673">
    <property type="protein sequence ID" value="ALG96761.1"/>
    <property type="molecule type" value="Genomic_DNA"/>
</dbReference>
<organism evidence="1 2">
    <name type="scientific">Acidianus bottle-shaped virus 2 strain ABV2</name>
    <dbReference type="NCBI Taxonomy" id="1732173"/>
    <lineage>
        <taxon>Viruses</taxon>
        <taxon>Viruses incertae sedis</taxon>
        <taxon>Ampullaviridae</taxon>
        <taxon>Bottigliavirus</taxon>
        <taxon>Bottigliavirus puteoliense</taxon>
        <taxon>Bottigliavirus ABV2</taxon>
    </lineage>
</organism>
<evidence type="ECO:0000313" key="2">
    <source>
        <dbReference type="Proteomes" id="UP000202536"/>
    </source>
</evidence>